<organism evidence="6 7">
    <name type="scientific">Shewanella benthica KT99</name>
    <dbReference type="NCBI Taxonomy" id="314608"/>
    <lineage>
        <taxon>Bacteria</taxon>
        <taxon>Pseudomonadati</taxon>
        <taxon>Pseudomonadota</taxon>
        <taxon>Gammaproteobacteria</taxon>
        <taxon>Alteromonadales</taxon>
        <taxon>Shewanellaceae</taxon>
        <taxon>Shewanella</taxon>
    </lineage>
</organism>
<dbReference type="PANTHER" id="PTHR43807">
    <property type="entry name" value="FI04487P"/>
    <property type="match status" value="1"/>
</dbReference>
<dbReference type="InterPro" id="IPR015422">
    <property type="entry name" value="PyrdxlP-dep_Trfase_small"/>
</dbReference>
<dbReference type="GO" id="GO:0030170">
    <property type="term" value="F:pyridoxal phosphate binding"/>
    <property type="evidence" value="ECO:0007669"/>
    <property type="project" value="InterPro"/>
</dbReference>
<comment type="cofactor">
    <cofactor evidence="1">
        <name>pyridoxal 5'-phosphate</name>
        <dbReference type="ChEBI" id="CHEBI:597326"/>
    </cofactor>
</comment>
<dbReference type="SUPFAM" id="SSF53383">
    <property type="entry name" value="PLP-dependent transferases"/>
    <property type="match status" value="1"/>
</dbReference>
<dbReference type="Gene3D" id="3.40.640.10">
    <property type="entry name" value="Type I PLP-dependent aspartate aminotransferase-like (Major domain)"/>
    <property type="match status" value="1"/>
</dbReference>
<gene>
    <name evidence="6" type="ORF">KT99_06899</name>
</gene>
<evidence type="ECO:0000256" key="1">
    <source>
        <dbReference type="ARBA" id="ARBA00001933"/>
    </source>
</evidence>
<accession>A9D872</accession>
<proteinExistence type="predicted"/>
<dbReference type="STRING" id="314608.KT99_06899"/>
<keyword evidence="2 6" id="KW-0032">Aminotransferase</keyword>
<dbReference type="Gene3D" id="3.90.1150.10">
    <property type="entry name" value="Aspartate Aminotransferase, domain 1"/>
    <property type="match status" value="1"/>
</dbReference>
<evidence type="ECO:0000256" key="3">
    <source>
        <dbReference type="ARBA" id="ARBA00022679"/>
    </source>
</evidence>
<dbReference type="GO" id="GO:0016212">
    <property type="term" value="F:kynurenine-oxoglutarate transaminase activity"/>
    <property type="evidence" value="ECO:0007669"/>
    <property type="project" value="TreeGrafter"/>
</dbReference>
<dbReference type="Proteomes" id="UP000005839">
    <property type="component" value="Unassembled WGS sequence"/>
</dbReference>
<dbReference type="GO" id="GO:0005737">
    <property type="term" value="C:cytoplasm"/>
    <property type="evidence" value="ECO:0007669"/>
    <property type="project" value="TreeGrafter"/>
</dbReference>
<comment type="caution">
    <text evidence="6">The sequence shown here is derived from an EMBL/GenBank/DDBJ whole genome shotgun (WGS) entry which is preliminary data.</text>
</comment>
<evidence type="ECO:0000259" key="5">
    <source>
        <dbReference type="Pfam" id="PF00155"/>
    </source>
</evidence>
<name>A9D872_9GAMM</name>
<dbReference type="EMBL" id="ABIC01000014">
    <property type="protein sequence ID" value="EDQ00940.1"/>
    <property type="molecule type" value="Genomic_DNA"/>
</dbReference>
<keyword evidence="7" id="KW-1185">Reference proteome</keyword>
<reference evidence="6 7" key="1">
    <citation type="submission" date="2007-10" db="EMBL/GenBank/DDBJ databases">
        <authorList>
            <person name="Yayanos A."/>
            <person name="Ferriera S."/>
            <person name="Johnson J."/>
            <person name="Kravitz S."/>
            <person name="Halpern A."/>
            <person name="Remington K."/>
            <person name="Beeson K."/>
            <person name="Tran B."/>
            <person name="Rogers Y.-H."/>
            <person name="Friedman R."/>
            <person name="Venter J.C."/>
        </authorList>
    </citation>
    <scope>NUCLEOTIDE SEQUENCE [LARGE SCALE GENOMIC DNA]</scope>
    <source>
        <strain evidence="6 7">KT99</strain>
    </source>
</reference>
<dbReference type="CDD" id="cd00609">
    <property type="entry name" value="AAT_like"/>
    <property type="match status" value="1"/>
</dbReference>
<evidence type="ECO:0000256" key="2">
    <source>
        <dbReference type="ARBA" id="ARBA00022576"/>
    </source>
</evidence>
<dbReference type="InterPro" id="IPR015421">
    <property type="entry name" value="PyrdxlP-dep_Trfase_major"/>
</dbReference>
<evidence type="ECO:0000256" key="4">
    <source>
        <dbReference type="ARBA" id="ARBA00022898"/>
    </source>
</evidence>
<sequence length="151" mass="16689">MSLWLAIFTQPLVRRVSLPDTWGLANQYNAINLSQGFPEFDAPKRLKQGLAKYCNQGFNQYAPSSGLAPLQTQIASLIGRQYGIDVNPNDTITVTSGATEALFVTIQTITHPGDEIIIFDPAYDSYKPAIELAGGWRSYNPTERVLPNCPR</sequence>
<dbReference type="InterPro" id="IPR004839">
    <property type="entry name" value="Aminotransferase_I/II_large"/>
</dbReference>
<protein>
    <submittedName>
        <fullName evidence="6">Putative aminotransferase</fullName>
    </submittedName>
</protein>
<feature type="domain" description="Aminotransferase class I/classII large" evidence="5">
    <location>
        <begin position="30"/>
        <end position="136"/>
    </location>
</feature>
<dbReference type="PANTHER" id="PTHR43807:SF20">
    <property type="entry name" value="FI04487P"/>
    <property type="match status" value="1"/>
</dbReference>
<keyword evidence="3 6" id="KW-0808">Transferase</keyword>
<dbReference type="AlphaFoldDB" id="A9D872"/>
<evidence type="ECO:0000313" key="7">
    <source>
        <dbReference type="Proteomes" id="UP000005839"/>
    </source>
</evidence>
<dbReference type="InterPro" id="IPR051326">
    <property type="entry name" value="Kynurenine-oxoglutarate_AT"/>
</dbReference>
<evidence type="ECO:0000313" key="6">
    <source>
        <dbReference type="EMBL" id="EDQ00940.1"/>
    </source>
</evidence>
<keyword evidence="4" id="KW-0663">Pyridoxal phosphate</keyword>
<dbReference type="Pfam" id="PF00155">
    <property type="entry name" value="Aminotran_1_2"/>
    <property type="match status" value="1"/>
</dbReference>
<dbReference type="InterPro" id="IPR015424">
    <property type="entry name" value="PyrdxlP-dep_Trfase"/>
</dbReference>